<dbReference type="InterPro" id="IPR036866">
    <property type="entry name" value="RibonucZ/Hydroxyglut_hydro"/>
</dbReference>
<dbReference type="AlphaFoldDB" id="A0AAJ0D4H3"/>
<sequence>MDDIHQMKDGSSTVAVSALPTGQLAHPDRWLFEDGDENLMQARQLYPVYSFLIEHPSGRKILFDLGLPKDLETVPPAIRRVFDIITPKIPKDASQVLSAGSVSATSIDSVILSHLHFDHVGDCTKFPEAVILAGQGSKTASAPGWPVQPSSPFSSAVLQHPRFRELDDQLDNATSVGPFAKAYDYFGDRSFFLVEAPGHMPGHIGALAFTGENEWIFMGGDCCHHRSLLVGSRPMSITCGPAGREGFHKDPGNANATIEKVRTLEQTGHVLVALSHDSFLCDIMPEYPQRLNGWKASTWKARLDKVLSETYPAMRSNAKV</sequence>
<dbReference type="Pfam" id="PF00753">
    <property type="entry name" value="Lactamase_B"/>
    <property type="match status" value="1"/>
</dbReference>
<dbReference type="SMART" id="SM00849">
    <property type="entry name" value="Lactamase_B"/>
    <property type="match status" value="1"/>
</dbReference>
<keyword evidence="5" id="KW-0862">Zinc</keyword>
<dbReference type="InterPro" id="IPR051013">
    <property type="entry name" value="MBL_superfamily_lactonases"/>
</dbReference>
<evidence type="ECO:0000256" key="4">
    <source>
        <dbReference type="ARBA" id="ARBA00022801"/>
    </source>
</evidence>
<dbReference type="PANTHER" id="PTHR42978:SF2">
    <property type="entry name" value="102 KBASES UNSTABLE REGION: FROM 1 TO 119443"/>
    <property type="match status" value="1"/>
</dbReference>
<gene>
    <name evidence="7" type="ORF">LTR09_012801</name>
</gene>
<evidence type="ECO:0000256" key="2">
    <source>
        <dbReference type="ARBA" id="ARBA00007749"/>
    </source>
</evidence>
<organism evidence="7 8">
    <name type="scientific">Extremus antarcticus</name>
    <dbReference type="NCBI Taxonomy" id="702011"/>
    <lineage>
        <taxon>Eukaryota</taxon>
        <taxon>Fungi</taxon>
        <taxon>Dikarya</taxon>
        <taxon>Ascomycota</taxon>
        <taxon>Pezizomycotina</taxon>
        <taxon>Dothideomycetes</taxon>
        <taxon>Dothideomycetidae</taxon>
        <taxon>Mycosphaerellales</taxon>
        <taxon>Extremaceae</taxon>
        <taxon>Extremus</taxon>
    </lineage>
</organism>
<evidence type="ECO:0000313" key="8">
    <source>
        <dbReference type="Proteomes" id="UP001271007"/>
    </source>
</evidence>
<comment type="caution">
    <text evidence="7">The sequence shown here is derived from an EMBL/GenBank/DDBJ whole genome shotgun (WGS) entry which is preliminary data.</text>
</comment>
<dbReference type="SUPFAM" id="SSF56281">
    <property type="entry name" value="Metallo-hydrolase/oxidoreductase"/>
    <property type="match status" value="1"/>
</dbReference>
<reference evidence="7" key="1">
    <citation type="submission" date="2023-04" db="EMBL/GenBank/DDBJ databases">
        <title>Black Yeasts Isolated from many extreme environments.</title>
        <authorList>
            <person name="Coleine C."/>
            <person name="Stajich J.E."/>
            <person name="Selbmann L."/>
        </authorList>
    </citation>
    <scope>NUCLEOTIDE SEQUENCE</scope>
    <source>
        <strain evidence="7">CCFEE 5312</strain>
    </source>
</reference>
<dbReference type="CDD" id="cd07730">
    <property type="entry name" value="metallo-hydrolase-like_MBL-fold"/>
    <property type="match status" value="1"/>
</dbReference>
<dbReference type="Gene3D" id="3.60.15.10">
    <property type="entry name" value="Ribonuclease Z/Hydroxyacylglutathione hydrolase-like"/>
    <property type="match status" value="1"/>
</dbReference>
<evidence type="ECO:0000256" key="5">
    <source>
        <dbReference type="ARBA" id="ARBA00022833"/>
    </source>
</evidence>
<keyword evidence="3" id="KW-0479">Metal-binding</keyword>
<protein>
    <recommendedName>
        <fullName evidence="6">Metallo-beta-lactamase domain-containing protein</fullName>
    </recommendedName>
</protein>
<dbReference type="InterPro" id="IPR001279">
    <property type="entry name" value="Metallo-B-lactamas"/>
</dbReference>
<evidence type="ECO:0000256" key="3">
    <source>
        <dbReference type="ARBA" id="ARBA00022723"/>
    </source>
</evidence>
<keyword evidence="4" id="KW-0378">Hydrolase</keyword>
<comment type="similarity">
    <text evidence="2">Belongs to the metallo-beta-lactamase superfamily.</text>
</comment>
<dbReference type="GO" id="GO:0046872">
    <property type="term" value="F:metal ion binding"/>
    <property type="evidence" value="ECO:0007669"/>
    <property type="project" value="UniProtKB-KW"/>
</dbReference>
<keyword evidence="8" id="KW-1185">Reference proteome</keyword>
<feature type="domain" description="Metallo-beta-lactamase" evidence="6">
    <location>
        <begin position="47"/>
        <end position="276"/>
    </location>
</feature>
<dbReference type="Proteomes" id="UP001271007">
    <property type="component" value="Unassembled WGS sequence"/>
</dbReference>
<evidence type="ECO:0000259" key="6">
    <source>
        <dbReference type="SMART" id="SM00849"/>
    </source>
</evidence>
<accession>A0AAJ0D4H3</accession>
<dbReference type="EMBL" id="JAWDJX010000180">
    <property type="protein sequence ID" value="KAK3045635.1"/>
    <property type="molecule type" value="Genomic_DNA"/>
</dbReference>
<evidence type="ECO:0000313" key="7">
    <source>
        <dbReference type="EMBL" id="KAK3045635.1"/>
    </source>
</evidence>
<comment type="cofactor">
    <cofactor evidence="1">
        <name>Zn(2+)</name>
        <dbReference type="ChEBI" id="CHEBI:29105"/>
    </cofactor>
</comment>
<dbReference type="GO" id="GO:0016787">
    <property type="term" value="F:hydrolase activity"/>
    <property type="evidence" value="ECO:0007669"/>
    <property type="project" value="UniProtKB-KW"/>
</dbReference>
<evidence type="ECO:0000256" key="1">
    <source>
        <dbReference type="ARBA" id="ARBA00001947"/>
    </source>
</evidence>
<dbReference type="PANTHER" id="PTHR42978">
    <property type="entry name" value="QUORUM-QUENCHING LACTONASE YTNP-RELATED-RELATED"/>
    <property type="match status" value="1"/>
</dbReference>
<name>A0AAJ0D4H3_9PEZI</name>
<proteinExistence type="inferred from homology"/>